<dbReference type="InterPro" id="IPR050176">
    <property type="entry name" value="LTTR"/>
</dbReference>
<dbReference type="InterPro" id="IPR000847">
    <property type="entry name" value="LysR_HTH_N"/>
</dbReference>
<dbReference type="Pfam" id="PF03466">
    <property type="entry name" value="LysR_substrate"/>
    <property type="match status" value="1"/>
</dbReference>
<reference evidence="6 7" key="1">
    <citation type="submission" date="2018-07" db="EMBL/GenBank/DDBJ databases">
        <title>Genomic Encyclopedia of Type Strains, Phase III (KMG-III): the genomes of soil and plant-associated and newly described type strains.</title>
        <authorList>
            <person name="Whitman W."/>
        </authorList>
    </citation>
    <scope>NUCLEOTIDE SEQUENCE [LARGE SCALE GENOMIC DNA]</scope>
    <source>
        <strain evidence="6 7">CECT 8488</strain>
    </source>
</reference>
<accession>A0A3D9HJS3</accession>
<evidence type="ECO:0000259" key="5">
    <source>
        <dbReference type="PROSITE" id="PS50931"/>
    </source>
</evidence>
<comment type="similarity">
    <text evidence="1">Belongs to the LysR transcriptional regulatory family.</text>
</comment>
<protein>
    <submittedName>
        <fullName evidence="6">DNA-binding transcriptional LysR family regulator</fullName>
    </submittedName>
</protein>
<keyword evidence="7" id="KW-1185">Reference proteome</keyword>
<dbReference type="Pfam" id="PF00126">
    <property type="entry name" value="HTH_1"/>
    <property type="match status" value="1"/>
</dbReference>
<evidence type="ECO:0000256" key="2">
    <source>
        <dbReference type="ARBA" id="ARBA00023015"/>
    </source>
</evidence>
<dbReference type="InterPro" id="IPR036388">
    <property type="entry name" value="WH-like_DNA-bd_sf"/>
</dbReference>
<dbReference type="FunFam" id="1.10.10.10:FF:000001">
    <property type="entry name" value="LysR family transcriptional regulator"/>
    <property type="match status" value="1"/>
</dbReference>
<dbReference type="AlphaFoldDB" id="A0A3D9HJS3"/>
<comment type="caution">
    <text evidence="6">The sequence shown here is derived from an EMBL/GenBank/DDBJ whole genome shotgun (WGS) entry which is preliminary data.</text>
</comment>
<dbReference type="InterPro" id="IPR036390">
    <property type="entry name" value="WH_DNA-bd_sf"/>
</dbReference>
<evidence type="ECO:0000256" key="1">
    <source>
        <dbReference type="ARBA" id="ARBA00009437"/>
    </source>
</evidence>
<sequence>MDVTLARTFLAVVETGSFMEAANHVHVTQSTVSMRIKTLEEQLGQSLFDRSKAGASLTAVGRRFQRHALSMVRVWEQARIEVALPPGYQSALTVGGQFSLWDGFLLKWLALSRTDAPEIAIRTQIGFSDALMQRLIEGNLDLAIIYTPQSRPGFRIEKLFEEELVLVSSAPQTTEPPGPNYIYIDWGPEFQADHSQFFPEISIPGIYMELGSLGLKYLLENPASGYFPHRLAKPLLDQGRLQLVEGAPRFNYPAYAVYPKDSEQNALAKILPPLRQAAGET</sequence>
<dbReference type="CDD" id="cd05466">
    <property type="entry name" value="PBP2_LTTR_substrate"/>
    <property type="match status" value="1"/>
</dbReference>
<evidence type="ECO:0000256" key="4">
    <source>
        <dbReference type="ARBA" id="ARBA00023163"/>
    </source>
</evidence>
<dbReference type="PANTHER" id="PTHR30579">
    <property type="entry name" value="TRANSCRIPTIONAL REGULATOR"/>
    <property type="match status" value="1"/>
</dbReference>
<keyword evidence="3 6" id="KW-0238">DNA-binding</keyword>
<evidence type="ECO:0000313" key="6">
    <source>
        <dbReference type="EMBL" id="RED49740.1"/>
    </source>
</evidence>
<dbReference type="PRINTS" id="PR00039">
    <property type="entry name" value="HTHLYSR"/>
</dbReference>
<dbReference type="GO" id="GO:0003677">
    <property type="term" value="F:DNA binding"/>
    <property type="evidence" value="ECO:0007669"/>
    <property type="project" value="UniProtKB-KW"/>
</dbReference>
<dbReference type="Gene3D" id="1.10.10.10">
    <property type="entry name" value="Winged helix-like DNA-binding domain superfamily/Winged helix DNA-binding domain"/>
    <property type="match status" value="1"/>
</dbReference>
<dbReference type="Proteomes" id="UP000256845">
    <property type="component" value="Unassembled WGS sequence"/>
</dbReference>
<evidence type="ECO:0000256" key="3">
    <source>
        <dbReference type="ARBA" id="ARBA00023125"/>
    </source>
</evidence>
<dbReference type="Gene3D" id="3.40.190.10">
    <property type="entry name" value="Periplasmic binding protein-like II"/>
    <property type="match status" value="2"/>
</dbReference>
<evidence type="ECO:0000313" key="7">
    <source>
        <dbReference type="Proteomes" id="UP000256845"/>
    </source>
</evidence>
<feature type="domain" description="HTH lysR-type" evidence="5">
    <location>
        <begin position="1"/>
        <end position="58"/>
    </location>
</feature>
<keyword evidence="2" id="KW-0805">Transcription regulation</keyword>
<dbReference type="PROSITE" id="PS50931">
    <property type="entry name" value="HTH_LYSR"/>
    <property type="match status" value="1"/>
</dbReference>
<dbReference type="OrthoDB" id="9786526at2"/>
<dbReference type="SUPFAM" id="SSF46785">
    <property type="entry name" value="Winged helix' DNA-binding domain"/>
    <property type="match status" value="1"/>
</dbReference>
<name>A0A3D9HJS3_9PROT</name>
<dbReference type="EMBL" id="QRDW01000005">
    <property type="protein sequence ID" value="RED49740.1"/>
    <property type="molecule type" value="Genomic_DNA"/>
</dbReference>
<dbReference type="RefSeq" id="WP_115936993.1">
    <property type="nucleotide sequence ID" value="NZ_QRDW01000005.1"/>
</dbReference>
<proteinExistence type="inferred from homology"/>
<keyword evidence="4" id="KW-0804">Transcription</keyword>
<organism evidence="6 7">
    <name type="scientific">Aestuariispira insulae</name>
    <dbReference type="NCBI Taxonomy" id="1461337"/>
    <lineage>
        <taxon>Bacteria</taxon>
        <taxon>Pseudomonadati</taxon>
        <taxon>Pseudomonadota</taxon>
        <taxon>Alphaproteobacteria</taxon>
        <taxon>Rhodospirillales</taxon>
        <taxon>Kiloniellaceae</taxon>
        <taxon>Aestuariispira</taxon>
    </lineage>
</organism>
<dbReference type="PANTHER" id="PTHR30579:SF8">
    <property type="entry name" value="HTH-TYPE TRANSCRIPTIONAL REGULATOR HDFR"/>
    <property type="match status" value="1"/>
</dbReference>
<dbReference type="InterPro" id="IPR005119">
    <property type="entry name" value="LysR_subst-bd"/>
</dbReference>
<gene>
    <name evidence="6" type="ORF">DFP90_105111</name>
</gene>
<dbReference type="SUPFAM" id="SSF53850">
    <property type="entry name" value="Periplasmic binding protein-like II"/>
    <property type="match status" value="1"/>
</dbReference>
<dbReference type="GO" id="GO:0003700">
    <property type="term" value="F:DNA-binding transcription factor activity"/>
    <property type="evidence" value="ECO:0007669"/>
    <property type="project" value="InterPro"/>
</dbReference>